<organism evidence="1 2">
    <name type="scientific">Patagioenas fasciata monilis</name>
    <dbReference type="NCBI Taxonomy" id="372326"/>
    <lineage>
        <taxon>Eukaryota</taxon>
        <taxon>Metazoa</taxon>
        <taxon>Chordata</taxon>
        <taxon>Craniata</taxon>
        <taxon>Vertebrata</taxon>
        <taxon>Euteleostomi</taxon>
        <taxon>Archelosauria</taxon>
        <taxon>Archosauria</taxon>
        <taxon>Dinosauria</taxon>
        <taxon>Saurischia</taxon>
        <taxon>Theropoda</taxon>
        <taxon>Coelurosauria</taxon>
        <taxon>Aves</taxon>
        <taxon>Neognathae</taxon>
        <taxon>Neoaves</taxon>
        <taxon>Columbimorphae</taxon>
        <taxon>Columbiformes</taxon>
        <taxon>Columbidae</taxon>
        <taxon>Patagioenas</taxon>
    </lineage>
</organism>
<proteinExistence type="predicted"/>
<protein>
    <submittedName>
        <fullName evidence="1">Uncharacterized protein</fullName>
    </submittedName>
</protein>
<dbReference type="EMBL" id="LSYS01002888">
    <property type="protein sequence ID" value="OPJ85389.1"/>
    <property type="molecule type" value="Genomic_DNA"/>
</dbReference>
<sequence length="97" mass="11127">MRRCRRKKRSIACRGGCPRIQLAQDASRAHGRQTGSTGCRAEDAFRYLPGFREQVQKSTEGSYMQENELWTTNCGRCHTKRLFETSLIDIDTQALKT</sequence>
<evidence type="ECO:0000313" key="2">
    <source>
        <dbReference type="Proteomes" id="UP000190648"/>
    </source>
</evidence>
<comment type="caution">
    <text evidence="1">The sequence shown here is derived from an EMBL/GenBank/DDBJ whole genome shotgun (WGS) entry which is preliminary data.</text>
</comment>
<dbReference type="AlphaFoldDB" id="A0A1V4KLV2"/>
<evidence type="ECO:0000313" key="1">
    <source>
        <dbReference type="EMBL" id="OPJ85389.1"/>
    </source>
</evidence>
<name>A0A1V4KLV2_PATFA</name>
<reference evidence="1 2" key="1">
    <citation type="submission" date="2016-02" db="EMBL/GenBank/DDBJ databases">
        <title>Band-tailed pigeon sequencing and assembly.</title>
        <authorList>
            <person name="Soares A.E."/>
            <person name="Novak B.J."/>
            <person name="Rice E.S."/>
            <person name="O'Connell B."/>
            <person name="Chang D."/>
            <person name="Weber S."/>
            <person name="Shapiro B."/>
        </authorList>
    </citation>
    <scope>NUCLEOTIDE SEQUENCE [LARGE SCALE GENOMIC DNA]</scope>
    <source>
        <strain evidence="1">BTP2013</strain>
        <tissue evidence="1">Blood</tissue>
    </source>
</reference>
<keyword evidence="2" id="KW-1185">Reference proteome</keyword>
<accession>A0A1V4KLV2</accession>
<dbReference type="Proteomes" id="UP000190648">
    <property type="component" value="Unassembled WGS sequence"/>
</dbReference>
<gene>
    <name evidence="1" type="ORF">AV530_011804</name>
</gene>